<dbReference type="PIRSF" id="PIRSF002764">
    <property type="entry name" value="CcmB"/>
    <property type="match status" value="1"/>
</dbReference>
<feature type="transmembrane region" description="Helical" evidence="13">
    <location>
        <begin position="135"/>
        <end position="159"/>
    </location>
</feature>
<keyword evidence="5 12" id="KW-0813">Transport</keyword>
<dbReference type="EMBL" id="CP008884">
    <property type="protein sequence ID" value="AIF47683.1"/>
    <property type="molecule type" value="Genomic_DNA"/>
</dbReference>
<dbReference type="GO" id="GO:0005886">
    <property type="term" value="C:plasma membrane"/>
    <property type="evidence" value="ECO:0007669"/>
    <property type="project" value="UniProtKB-SubCell"/>
</dbReference>
<keyword evidence="11 12" id="KW-0472">Membrane</keyword>
<feature type="transmembrane region" description="Helical" evidence="13">
    <location>
        <begin position="166"/>
        <end position="188"/>
    </location>
</feature>
<dbReference type="AlphaFoldDB" id="A0A075K675"/>
<evidence type="ECO:0000256" key="8">
    <source>
        <dbReference type="ARBA" id="ARBA00022692"/>
    </source>
</evidence>
<evidence type="ECO:0000256" key="13">
    <source>
        <dbReference type="SAM" id="Phobius"/>
    </source>
</evidence>
<evidence type="ECO:0000256" key="7">
    <source>
        <dbReference type="ARBA" id="ARBA00022519"/>
    </source>
</evidence>
<evidence type="ECO:0000256" key="12">
    <source>
        <dbReference type="PIRNR" id="PIRNR002764"/>
    </source>
</evidence>
<dbReference type="Pfam" id="PF03379">
    <property type="entry name" value="CcmB"/>
    <property type="match status" value="1"/>
</dbReference>
<dbReference type="HOGENOM" id="CLU_079069_1_0_6"/>
<dbReference type="PANTHER" id="PTHR30070">
    <property type="entry name" value="HEME EXPORTER PROTEIN B"/>
    <property type="match status" value="1"/>
</dbReference>
<dbReference type="RefSeq" id="WP_019466004.1">
    <property type="nucleotide sequence ID" value="NZ_ALOY01000167.1"/>
</dbReference>
<dbReference type="PRINTS" id="PR01414">
    <property type="entry name" value="CCMBBIOGNSIS"/>
</dbReference>
<comment type="subcellular location">
    <subcellularLocation>
        <location evidence="2">Cell inner membrane</location>
        <topology evidence="2">Multi-pass membrane protein</topology>
    </subcellularLocation>
</comment>
<dbReference type="KEGG" id="dja:HY57_10620"/>
<keyword evidence="9 12" id="KW-0201">Cytochrome c-type biogenesis</keyword>
<dbReference type="STRING" id="1217721.HY57_10620"/>
<keyword evidence="15" id="KW-1185">Reference proteome</keyword>
<sequence>MSHAPLASACAAVLRRDLTLAWRRRGDIVMPVLYALIVITLFPFALGPEDALLQRIAGGAVLVTMLLAMLLALDAMFRSDIEDGSLEQLMLSPQPLALMLGMKILAHWITTALPLIVIAPLLAGMLHLPAAVMPVLVYALLLSTPLLSLMGAVLVALTAGTRRSGMLLALMLLPLCVPVVIFAAGAVAAAQQGLPWLAPIAWLGAALVMALVLAPLACAAALRIALDA</sequence>
<dbReference type="PANTHER" id="PTHR30070:SF1">
    <property type="entry name" value="CYTOCHROME C BIOGENESIS B-RELATED"/>
    <property type="match status" value="1"/>
</dbReference>
<feature type="transmembrane region" description="Helical" evidence="13">
    <location>
        <begin position="96"/>
        <end position="123"/>
    </location>
</feature>
<dbReference type="InterPro" id="IPR003544">
    <property type="entry name" value="Cyt_c_biogenesis_CcmB"/>
</dbReference>
<keyword evidence="8 13" id="KW-0812">Transmembrane</keyword>
<dbReference type="OrthoDB" id="9799895at2"/>
<dbReference type="InterPro" id="IPR026031">
    <property type="entry name" value="Cyt_c_CcmB_bac"/>
</dbReference>
<evidence type="ECO:0000256" key="2">
    <source>
        <dbReference type="ARBA" id="ARBA00004429"/>
    </source>
</evidence>
<comment type="function">
    <text evidence="1 12">Required for the export of heme to the periplasm for the biogenesis of c-type cytochromes.</text>
</comment>
<evidence type="ECO:0000256" key="1">
    <source>
        <dbReference type="ARBA" id="ARBA00002442"/>
    </source>
</evidence>
<keyword evidence="10 13" id="KW-1133">Transmembrane helix</keyword>
<evidence type="ECO:0000256" key="3">
    <source>
        <dbReference type="ARBA" id="ARBA00010544"/>
    </source>
</evidence>
<evidence type="ECO:0000256" key="9">
    <source>
        <dbReference type="ARBA" id="ARBA00022748"/>
    </source>
</evidence>
<feature type="transmembrane region" description="Helical" evidence="13">
    <location>
        <begin position="28"/>
        <end position="46"/>
    </location>
</feature>
<feature type="transmembrane region" description="Helical" evidence="13">
    <location>
        <begin position="200"/>
        <end position="226"/>
    </location>
</feature>
<proteinExistence type="inferred from homology"/>
<keyword evidence="6 12" id="KW-1003">Cell membrane</keyword>
<organism evidence="14 15">
    <name type="scientific">Dyella japonica A8</name>
    <dbReference type="NCBI Taxonomy" id="1217721"/>
    <lineage>
        <taxon>Bacteria</taxon>
        <taxon>Pseudomonadati</taxon>
        <taxon>Pseudomonadota</taxon>
        <taxon>Gammaproteobacteria</taxon>
        <taxon>Lysobacterales</taxon>
        <taxon>Rhodanobacteraceae</taxon>
        <taxon>Dyella</taxon>
    </lineage>
</organism>
<name>A0A075K675_9GAMM</name>
<dbReference type="Proteomes" id="UP000027987">
    <property type="component" value="Chromosome"/>
</dbReference>
<protein>
    <recommendedName>
        <fullName evidence="4 12">Heme exporter protein B</fullName>
    </recommendedName>
</protein>
<dbReference type="GO" id="GO:0017004">
    <property type="term" value="P:cytochrome complex assembly"/>
    <property type="evidence" value="ECO:0007669"/>
    <property type="project" value="UniProtKB-KW"/>
</dbReference>
<evidence type="ECO:0000256" key="10">
    <source>
        <dbReference type="ARBA" id="ARBA00022989"/>
    </source>
</evidence>
<dbReference type="GO" id="GO:0015232">
    <property type="term" value="F:heme transmembrane transporter activity"/>
    <property type="evidence" value="ECO:0007669"/>
    <property type="project" value="InterPro"/>
</dbReference>
<accession>A0A075K675</accession>
<evidence type="ECO:0000256" key="11">
    <source>
        <dbReference type="ARBA" id="ARBA00023136"/>
    </source>
</evidence>
<keyword evidence="7 12" id="KW-0997">Cell inner membrane</keyword>
<dbReference type="PATRIC" id="fig|1217721.7.peg.2196"/>
<gene>
    <name evidence="14" type="ORF">HY57_10620</name>
</gene>
<evidence type="ECO:0000256" key="5">
    <source>
        <dbReference type="ARBA" id="ARBA00022448"/>
    </source>
</evidence>
<evidence type="ECO:0000256" key="4">
    <source>
        <dbReference type="ARBA" id="ARBA00016452"/>
    </source>
</evidence>
<evidence type="ECO:0000256" key="6">
    <source>
        <dbReference type="ARBA" id="ARBA00022475"/>
    </source>
</evidence>
<evidence type="ECO:0000313" key="14">
    <source>
        <dbReference type="EMBL" id="AIF47683.1"/>
    </source>
</evidence>
<comment type="similarity">
    <text evidence="3 12">Belongs to the CcmB/CycW/HelB family.</text>
</comment>
<dbReference type="GO" id="GO:1903607">
    <property type="term" value="P:cytochrome c biosynthetic process"/>
    <property type="evidence" value="ECO:0007669"/>
    <property type="project" value="TreeGrafter"/>
</dbReference>
<dbReference type="NCBIfam" id="TIGR01190">
    <property type="entry name" value="ccmB"/>
    <property type="match status" value="1"/>
</dbReference>
<feature type="transmembrane region" description="Helical" evidence="13">
    <location>
        <begin position="52"/>
        <end position="75"/>
    </location>
</feature>
<reference evidence="14 15" key="1">
    <citation type="submission" date="2014-07" db="EMBL/GenBank/DDBJ databases">
        <title>Complete Genome Sequence of Dyella japonica Strain A8 Isolated from Malaysian Tropical Soil.</title>
        <authorList>
            <person name="Hui R.K.H."/>
            <person name="Chen J.-W."/>
            <person name="Chan K.-G."/>
            <person name="Leung F.C.C."/>
        </authorList>
    </citation>
    <scope>NUCLEOTIDE SEQUENCE [LARGE SCALE GENOMIC DNA]</scope>
    <source>
        <strain evidence="14 15">A8</strain>
    </source>
</reference>
<evidence type="ECO:0000313" key="15">
    <source>
        <dbReference type="Proteomes" id="UP000027987"/>
    </source>
</evidence>